<dbReference type="PROSITE" id="PS51257">
    <property type="entry name" value="PROKAR_LIPOPROTEIN"/>
    <property type="match status" value="1"/>
</dbReference>
<organism evidence="3 4">
    <name type="scientific">Nannocystis radixulma</name>
    <dbReference type="NCBI Taxonomy" id="2995305"/>
    <lineage>
        <taxon>Bacteria</taxon>
        <taxon>Pseudomonadati</taxon>
        <taxon>Myxococcota</taxon>
        <taxon>Polyangia</taxon>
        <taxon>Nannocystales</taxon>
        <taxon>Nannocystaceae</taxon>
        <taxon>Nannocystis</taxon>
    </lineage>
</organism>
<keyword evidence="2" id="KW-0732">Signal</keyword>
<gene>
    <name evidence="3" type="ORF">POL58_31265</name>
</gene>
<sequence>MTRTSLSIFALALTLTACGEPSGTSATNPTEPTSTTVEPSTTTIEPTSTTVEQPTGTTADSDAGSESESESGPGTSTSTSDSTTLEPSTSTNDTSTSTSDSTTTLDPSTSTGETDGVVPGLFGECKTGMCPDSDSLCVSQDGPGGFGPNTFFQVTWSFCTRECETDDDCASGLAGGTAPVRCVEYGPNMVKVCMLDCGFGQTCPDSLTCSNSQNCGTQACDCEGELCGDPLCTG</sequence>
<evidence type="ECO:0000313" key="4">
    <source>
        <dbReference type="Proteomes" id="UP001217838"/>
    </source>
</evidence>
<feature type="compositionally biased region" description="Low complexity" evidence="1">
    <location>
        <begin position="70"/>
        <end position="111"/>
    </location>
</feature>
<evidence type="ECO:0000256" key="1">
    <source>
        <dbReference type="SAM" id="MobiDB-lite"/>
    </source>
</evidence>
<reference evidence="3 4" key="1">
    <citation type="submission" date="2022-11" db="EMBL/GenBank/DDBJ databases">
        <title>Minimal conservation of predation-associated metabolite biosynthetic gene clusters underscores biosynthetic potential of Myxococcota including descriptions for ten novel species: Archangium lansinium sp. nov., Myxococcus landrumus sp. nov., Nannocystis bai.</title>
        <authorList>
            <person name="Ahearne A."/>
            <person name="Stevens C."/>
            <person name="Dowd S."/>
        </authorList>
    </citation>
    <scope>NUCLEOTIDE SEQUENCE [LARGE SCALE GENOMIC DNA]</scope>
    <source>
        <strain evidence="3 4">NCELM</strain>
    </source>
</reference>
<name>A0ABT5BFH1_9BACT</name>
<dbReference type="RefSeq" id="WP_272003712.1">
    <property type="nucleotide sequence ID" value="NZ_JAQNDN010000019.1"/>
</dbReference>
<proteinExistence type="predicted"/>
<keyword evidence="4" id="KW-1185">Reference proteome</keyword>
<protein>
    <submittedName>
        <fullName evidence="3">Uncharacterized protein</fullName>
    </submittedName>
</protein>
<comment type="caution">
    <text evidence="3">The sequence shown here is derived from an EMBL/GenBank/DDBJ whole genome shotgun (WGS) entry which is preliminary data.</text>
</comment>
<feature type="region of interest" description="Disordered" evidence="1">
    <location>
        <begin position="19"/>
        <end position="117"/>
    </location>
</feature>
<dbReference type="EMBL" id="JAQNDN010000019">
    <property type="protein sequence ID" value="MDC0672269.1"/>
    <property type="molecule type" value="Genomic_DNA"/>
</dbReference>
<accession>A0ABT5BFH1</accession>
<feature type="signal peptide" evidence="2">
    <location>
        <begin position="1"/>
        <end position="19"/>
    </location>
</feature>
<feature type="chain" id="PRO_5046076662" evidence="2">
    <location>
        <begin position="20"/>
        <end position="234"/>
    </location>
</feature>
<dbReference type="Proteomes" id="UP001217838">
    <property type="component" value="Unassembled WGS sequence"/>
</dbReference>
<evidence type="ECO:0000256" key="2">
    <source>
        <dbReference type="SAM" id="SignalP"/>
    </source>
</evidence>
<evidence type="ECO:0000313" key="3">
    <source>
        <dbReference type="EMBL" id="MDC0672269.1"/>
    </source>
</evidence>
<feature type="compositionally biased region" description="Low complexity" evidence="1">
    <location>
        <begin position="24"/>
        <end position="62"/>
    </location>
</feature>